<dbReference type="InParanoid" id="M4BHU1"/>
<dbReference type="VEuPathDB" id="FungiDB:HpaG805967"/>
<accession>M4BHU1</accession>
<proteinExistence type="predicted"/>
<reference evidence="2" key="2">
    <citation type="submission" date="2015-06" db="UniProtKB">
        <authorList>
            <consortium name="EnsemblProtists"/>
        </authorList>
    </citation>
    <scope>IDENTIFICATION</scope>
    <source>
        <strain evidence="2">Emoy2</strain>
    </source>
</reference>
<dbReference type="EMBL" id="JH598269">
    <property type="status" value="NOT_ANNOTATED_CDS"/>
    <property type="molecule type" value="Genomic_DNA"/>
</dbReference>
<reference evidence="3" key="1">
    <citation type="journal article" date="2010" name="Science">
        <title>Signatures of adaptation to obligate biotrophy in the Hyaloperonospora arabidopsidis genome.</title>
        <authorList>
            <person name="Baxter L."/>
            <person name="Tripathy S."/>
            <person name="Ishaque N."/>
            <person name="Boot N."/>
            <person name="Cabral A."/>
            <person name="Kemen E."/>
            <person name="Thines M."/>
            <person name="Ah-Fong A."/>
            <person name="Anderson R."/>
            <person name="Badejoko W."/>
            <person name="Bittner-Eddy P."/>
            <person name="Boore J.L."/>
            <person name="Chibucos M.C."/>
            <person name="Coates M."/>
            <person name="Dehal P."/>
            <person name="Delehaunty K."/>
            <person name="Dong S."/>
            <person name="Downton P."/>
            <person name="Dumas B."/>
            <person name="Fabro G."/>
            <person name="Fronick C."/>
            <person name="Fuerstenberg S.I."/>
            <person name="Fulton L."/>
            <person name="Gaulin E."/>
            <person name="Govers F."/>
            <person name="Hughes L."/>
            <person name="Humphray S."/>
            <person name="Jiang R.H."/>
            <person name="Judelson H."/>
            <person name="Kamoun S."/>
            <person name="Kyung K."/>
            <person name="Meijer H."/>
            <person name="Minx P."/>
            <person name="Morris P."/>
            <person name="Nelson J."/>
            <person name="Phuntumart V."/>
            <person name="Qutob D."/>
            <person name="Rehmany A."/>
            <person name="Rougon-Cardoso A."/>
            <person name="Ryden P."/>
            <person name="Torto-Alalibo T."/>
            <person name="Studholme D."/>
            <person name="Wang Y."/>
            <person name="Win J."/>
            <person name="Wood J."/>
            <person name="Clifton S.W."/>
            <person name="Rogers J."/>
            <person name="Van den Ackerveken G."/>
            <person name="Jones J.D."/>
            <person name="McDowell J.M."/>
            <person name="Beynon J."/>
            <person name="Tyler B.M."/>
        </authorList>
    </citation>
    <scope>NUCLEOTIDE SEQUENCE [LARGE SCALE GENOMIC DNA]</scope>
    <source>
        <strain evidence="3">Emoy2</strain>
    </source>
</reference>
<sequence>MATPNESSSCSDLLGIEEEELDYGSDVESKVSTPVRDDMSRQAPNPLSERRAEDALTALHTTPGMWLAIITKTLDEEQVLQQRGSAQRRSQIMATLESHTDYVFTPLSLEERLRKTTGQSLASWTIEELASEEDNAFIRWVHKARRLISINALRESADKADLRLERKLRYDFAN</sequence>
<feature type="region of interest" description="Disordered" evidence="1">
    <location>
        <begin position="1"/>
        <end position="50"/>
    </location>
</feature>
<evidence type="ECO:0000313" key="2">
    <source>
        <dbReference type="EnsemblProtists" id="HpaP805967"/>
    </source>
</evidence>
<name>M4BHU1_HYAAE</name>
<evidence type="ECO:0000313" key="3">
    <source>
        <dbReference type="Proteomes" id="UP000011713"/>
    </source>
</evidence>
<organism evidence="2 3">
    <name type="scientific">Hyaloperonospora arabidopsidis (strain Emoy2)</name>
    <name type="common">Downy mildew agent</name>
    <name type="synonym">Peronospora arabidopsidis</name>
    <dbReference type="NCBI Taxonomy" id="559515"/>
    <lineage>
        <taxon>Eukaryota</taxon>
        <taxon>Sar</taxon>
        <taxon>Stramenopiles</taxon>
        <taxon>Oomycota</taxon>
        <taxon>Peronosporomycetes</taxon>
        <taxon>Peronosporales</taxon>
        <taxon>Peronosporaceae</taxon>
        <taxon>Hyaloperonospora</taxon>
    </lineage>
</organism>
<keyword evidence="3" id="KW-1185">Reference proteome</keyword>
<dbReference type="EnsemblProtists" id="HpaT805967">
    <property type="protein sequence ID" value="HpaP805967"/>
    <property type="gene ID" value="HpaG805967"/>
</dbReference>
<feature type="compositionally biased region" description="Polar residues" evidence="1">
    <location>
        <begin position="1"/>
        <end position="11"/>
    </location>
</feature>
<dbReference type="HOGENOM" id="CLU_051764_2_0_1"/>
<protein>
    <submittedName>
        <fullName evidence="2">Uncharacterized protein</fullName>
    </submittedName>
</protein>
<feature type="compositionally biased region" description="Acidic residues" evidence="1">
    <location>
        <begin position="15"/>
        <end position="25"/>
    </location>
</feature>
<dbReference type="AlphaFoldDB" id="M4BHU1"/>
<evidence type="ECO:0000256" key="1">
    <source>
        <dbReference type="SAM" id="MobiDB-lite"/>
    </source>
</evidence>
<dbReference type="Proteomes" id="UP000011713">
    <property type="component" value="Unassembled WGS sequence"/>
</dbReference>